<evidence type="ECO:0000313" key="5">
    <source>
        <dbReference type="Proteomes" id="UP000287830"/>
    </source>
</evidence>
<dbReference type="PANTHER" id="PTHR37312:SF1">
    <property type="entry name" value="MEMBRANE-BOUND ACYLTRANSFERASE YKRP-RELATED"/>
    <property type="match status" value="1"/>
</dbReference>
<feature type="transmembrane region" description="Helical" evidence="2">
    <location>
        <begin position="94"/>
        <end position="116"/>
    </location>
</feature>
<feature type="transmembrane region" description="Helical" evidence="2">
    <location>
        <begin position="312"/>
        <end position="330"/>
    </location>
</feature>
<accession>A0A7U9Q2R1</accession>
<reference evidence="4 5" key="1">
    <citation type="submission" date="2018-11" db="EMBL/GenBank/DDBJ databases">
        <title>Whole genome sequence of Streptomyces chrestomyceticus NBRC 13444(T).</title>
        <authorList>
            <person name="Komaki H."/>
            <person name="Tamura T."/>
        </authorList>
    </citation>
    <scope>NUCLEOTIDE SEQUENCE [LARGE SCALE GENOMIC DNA]</scope>
    <source>
        <strain evidence="4 5">NBRC 13444</strain>
    </source>
</reference>
<organism evidence="4 5">
    <name type="scientific">Streptomyces chrestomyceticus JCM 4735</name>
    <dbReference type="NCBI Taxonomy" id="1306181"/>
    <lineage>
        <taxon>Bacteria</taxon>
        <taxon>Bacillati</taxon>
        <taxon>Actinomycetota</taxon>
        <taxon>Actinomycetes</taxon>
        <taxon>Kitasatosporales</taxon>
        <taxon>Streptomycetaceae</taxon>
        <taxon>Streptomyces</taxon>
    </lineage>
</organism>
<feature type="transmembrane region" description="Helical" evidence="2">
    <location>
        <begin position="163"/>
        <end position="179"/>
    </location>
</feature>
<feature type="transmembrane region" description="Helical" evidence="2">
    <location>
        <begin position="280"/>
        <end position="305"/>
    </location>
</feature>
<dbReference type="GO" id="GO:0016747">
    <property type="term" value="F:acyltransferase activity, transferring groups other than amino-acyl groups"/>
    <property type="evidence" value="ECO:0007669"/>
    <property type="project" value="InterPro"/>
</dbReference>
<dbReference type="EMBL" id="BHZC01000001">
    <property type="protein sequence ID" value="GCD37629.1"/>
    <property type="molecule type" value="Genomic_DNA"/>
</dbReference>
<evidence type="ECO:0000256" key="1">
    <source>
        <dbReference type="SAM" id="MobiDB-lite"/>
    </source>
</evidence>
<keyword evidence="2" id="KW-0472">Membrane</keyword>
<sequence length="487" mass="52991">MFSAAPTPRRVLPPAAEPSVPDPAAPAADARGEGPRAVGRTGTETARPAARDGGDAAGSGRNAFFDNAKYLAIVLVAMGHSWEPLTGQSRTAGALYMTVYAFHMPAFIIISGYFSRGFDLRPDRLRRLITGVVVPYLVFETAYTLFARWAYDDPDMPVSLLDPWYLTWFLAALFVWRLTTPLWRIIRWPVPLALAVAVLASVSPEVGDDLDMQRLLQFLPFFVLGLHLRPEHFALVRRRAARIAAVPVFAAALALAYWAVPRMTSAWFYHRESAQELGAPWWAGAVMTLAMFGCSLVLTGCFLAWVPARRTWFTALGAGTLYGYLLHGFLTKGARSRGWFEEYAWPHSPLGEVAVSLTAAVAVTALCTPPVRSPALRGGAQDGVGVPEGAATGSRVTMTTVVPSPPAAYRSRPRTARASASAVRRRSRQGDVLPGRQRRQQVERLEDEAETLAARCGEPVRPHPGDVRTADADRAAVRPGLRHAGPS</sequence>
<gene>
    <name evidence="4" type="ORF">OEIGOIKO_05430</name>
</gene>
<dbReference type="AlphaFoldDB" id="A0A7U9Q2R1"/>
<feature type="transmembrane region" description="Helical" evidence="2">
    <location>
        <begin position="128"/>
        <end position="151"/>
    </location>
</feature>
<proteinExistence type="predicted"/>
<feature type="transmembrane region" description="Helical" evidence="2">
    <location>
        <begin position="240"/>
        <end position="260"/>
    </location>
</feature>
<name>A0A7U9Q2R1_9ACTN</name>
<dbReference type="InterPro" id="IPR052734">
    <property type="entry name" value="Nod_factor_acetyltransferase"/>
</dbReference>
<dbReference type="PANTHER" id="PTHR37312">
    <property type="entry name" value="MEMBRANE-BOUND ACYLTRANSFERASE YKRP-RELATED"/>
    <property type="match status" value="1"/>
</dbReference>
<protein>
    <submittedName>
        <fullName evidence="4">Membrane protein</fullName>
    </submittedName>
</protein>
<evidence type="ECO:0000313" key="4">
    <source>
        <dbReference type="EMBL" id="GCD37629.1"/>
    </source>
</evidence>
<feature type="region of interest" description="Disordered" evidence="1">
    <location>
        <begin position="1"/>
        <end position="56"/>
    </location>
</feature>
<comment type="caution">
    <text evidence="4">The sequence shown here is derived from an EMBL/GenBank/DDBJ whole genome shotgun (WGS) entry which is preliminary data.</text>
</comment>
<feature type="domain" description="Acyltransferase 3" evidence="3">
    <location>
        <begin position="62"/>
        <end position="366"/>
    </location>
</feature>
<evidence type="ECO:0000256" key="2">
    <source>
        <dbReference type="SAM" id="Phobius"/>
    </source>
</evidence>
<dbReference type="Pfam" id="PF01757">
    <property type="entry name" value="Acyl_transf_3"/>
    <property type="match status" value="1"/>
</dbReference>
<keyword evidence="2" id="KW-1133">Transmembrane helix</keyword>
<feature type="compositionally biased region" description="Basic and acidic residues" evidence="1">
    <location>
        <begin position="458"/>
        <end position="476"/>
    </location>
</feature>
<feature type="region of interest" description="Disordered" evidence="1">
    <location>
        <begin position="398"/>
        <end position="487"/>
    </location>
</feature>
<evidence type="ECO:0000259" key="3">
    <source>
        <dbReference type="Pfam" id="PF01757"/>
    </source>
</evidence>
<keyword evidence="2" id="KW-0812">Transmembrane</keyword>
<dbReference type="InterPro" id="IPR002656">
    <property type="entry name" value="Acyl_transf_3_dom"/>
</dbReference>
<dbReference type="Proteomes" id="UP000287830">
    <property type="component" value="Unassembled WGS sequence"/>
</dbReference>